<dbReference type="InterPro" id="IPR050698">
    <property type="entry name" value="MBL"/>
</dbReference>
<dbReference type="Proteomes" id="UP000176204">
    <property type="component" value="Chromosome I"/>
</dbReference>
<protein>
    <submittedName>
        <fullName evidence="4">Metallo-beta-lactamase</fullName>
    </submittedName>
</protein>
<evidence type="ECO:0000259" key="3">
    <source>
        <dbReference type="SMART" id="SM01027"/>
    </source>
</evidence>
<evidence type="ECO:0000256" key="1">
    <source>
        <dbReference type="ARBA" id="ARBA00022801"/>
    </source>
</evidence>
<dbReference type="PANTHER" id="PTHR11203:SF37">
    <property type="entry name" value="INTEGRATOR COMPLEX SUBUNIT 11"/>
    <property type="match status" value="1"/>
</dbReference>
<dbReference type="EMBL" id="LT629973">
    <property type="protein sequence ID" value="SEH76918.1"/>
    <property type="molecule type" value="Genomic_DNA"/>
</dbReference>
<keyword evidence="5" id="KW-1185">Reference proteome</keyword>
<dbReference type="Pfam" id="PF10996">
    <property type="entry name" value="Beta-Casp"/>
    <property type="match status" value="1"/>
</dbReference>
<sequence length="468" mass="52182">MKIHFCGAAGTTTGSQHLLEVNGRRILLDCGMYQGRREEALRINRDFPYFDPKAVDCVVLSHAHIDHSGNLPNLVKNGFNGNIYATHATRDLCQIMLPDAGRIQQSDCDFFNKMNQRRGGHDAPAVPIYTEQDAVKCMDQFVTTGYERPMQLCDGVSMTFYDAGHILGAAQVCLDIDDRDDGKRKRLLFSGDVGRGNNELLKNPAVVPDVDIVLMESTYGGRFHESPARNDEAFCAVVRDAIERGGKVLIPAFAVERTQQLLYLLHKAYKNGSLKSIPVFVDSPMAVSATEIFRIHPECFNKEVYDFLFQEKDPFGFEHLRLIRSVSESQALNRLKGQAIIISASGMCEAGRILHHLKNGIGNPNNTVLFVGYCAEHTLGRRIMDGEKEVRIFGEFYPVRARIEEMDSFSGHADENELLHYFGQMGGSKSRVFLVHGDPEATLAMQKALHERFGCQAEIGVLNGYAAC</sequence>
<dbReference type="RefSeq" id="WP_067773199.1">
    <property type="nucleotide sequence ID" value="NZ_LIGX01000010.1"/>
</dbReference>
<dbReference type="InterPro" id="IPR036866">
    <property type="entry name" value="RibonucZ/Hydroxyglut_hydro"/>
</dbReference>
<evidence type="ECO:0000313" key="4">
    <source>
        <dbReference type="EMBL" id="SEH76918.1"/>
    </source>
</evidence>
<dbReference type="SMART" id="SM01027">
    <property type="entry name" value="Beta-Casp"/>
    <property type="match status" value="1"/>
</dbReference>
<dbReference type="InterPro" id="IPR001279">
    <property type="entry name" value="Metallo-B-lactamas"/>
</dbReference>
<dbReference type="GO" id="GO:0016787">
    <property type="term" value="F:hydrolase activity"/>
    <property type="evidence" value="ECO:0007669"/>
    <property type="project" value="UniProtKB-KW"/>
</dbReference>
<dbReference type="Gene3D" id="3.40.50.10890">
    <property type="match status" value="1"/>
</dbReference>
<dbReference type="Gene3D" id="3.60.15.10">
    <property type="entry name" value="Ribonuclease Z/Hydroxyacylglutathione hydrolase-like"/>
    <property type="match status" value="1"/>
</dbReference>
<dbReference type="GO" id="GO:0004521">
    <property type="term" value="F:RNA endonuclease activity"/>
    <property type="evidence" value="ECO:0007669"/>
    <property type="project" value="TreeGrafter"/>
</dbReference>
<dbReference type="Pfam" id="PF07521">
    <property type="entry name" value="RMMBL"/>
    <property type="match status" value="1"/>
</dbReference>
<gene>
    <name evidence="4" type="ORF">PYTT_0601</name>
</gene>
<evidence type="ECO:0000259" key="2">
    <source>
        <dbReference type="SMART" id="SM00849"/>
    </source>
</evidence>
<evidence type="ECO:0000313" key="5">
    <source>
        <dbReference type="Proteomes" id="UP000176204"/>
    </source>
</evidence>
<feature type="domain" description="Metallo-beta-lactamase" evidence="2">
    <location>
        <begin position="13"/>
        <end position="253"/>
    </location>
</feature>
<dbReference type="KEGG" id="agl:PYTT_0601"/>
<keyword evidence="1" id="KW-0378">Hydrolase</keyword>
<accession>A0A1C7PEC3</accession>
<dbReference type="AlphaFoldDB" id="A0A1C7PEC3"/>
<proteinExistence type="predicted"/>
<dbReference type="CDD" id="cd16295">
    <property type="entry name" value="TTHA0252-CPSF-like_MBL-fold"/>
    <property type="match status" value="1"/>
</dbReference>
<organism evidence="4 5">
    <name type="scientific">Akkermansia glycaniphila</name>
    <dbReference type="NCBI Taxonomy" id="1679444"/>
    <lineage>
        <taxon>Bacteria</taxon>
        <taxon>Pseudomonadati</taxon>
        <taxon>Verrucomicrobiota</taxon>
        <taxon>Verrucomicrobiia</taxon>
        <taxon>Verrucomicrobiales</taxon>
        <taxon>Akkermansiaceae</taxon>
        <taxon>Akkermansia</taxon>
    </lineage>
</organism>
<name>A0A1C7PEC3_9BACT</name>
<dbReference type="OrthoDB" id="9803916at2"/>
<dbReference type="SMART" id="SM00849">
    <property type="entry name" value="Lactamase_B"/>
    <property type="match status" value="1"/>
</dbReference>
<dbReference type="SUPFAM" id="SSF56281">
    <property type="entry name" value="Metallo-hydrolase/oxidoreductase"/>
    <property type="match status" value="1"/>
</dbReference>
<dbReference type="PATRIC" id="fig|1679444.3.peg.2031"/>
<feature type="domain" description="Beta-Casp" evidence="3">
    <location>
        <begin position="258"/>
        <end position="383"/>
    </location>
</feature>
<reference evidence="5" key="1">
    <citation type="submission" date="2016-09" db="EMBL/GenBank/DDBJ databases">
        <authorList>
            <person name="Koehorst J."/>
        </authorList>
    </citation>
    <scope>NUCLEOTIDE SEQUENCE [LARGE SCALE GENOMIC DNA]</scope>
</reference>
<dbReference type="Pfam" id="PF16661">
    <property type="entry name" value="Lactamase_B_6"/>
    <property type="match status" value="1"/>
</dbReference>
<dbReference type="InterPro" id="IPR022712">
    <property type="entry name" value="Beta_Casp"/>
</dbReference>
<dbReference type="InterPro" id="IPR011108">
    <property type="entry name" value="RMMBL"/>
</dbReference>
<dbReference type="PANTHER" id="PTHR11203">
    <property type="entry name" value="CLEAVAGE AND POLYADENYLATION SPECIFICITY FACTOR FAMILY MEMBER"/>
    <property type="match status" value="1"/>
</dbReference>